<dbReference type="CDD" id="cd06422">
    <property type="entry name" value="NTP_transferase_like_1"/>
    <property type="match status" value="1"/>
</dbReference>
<dbReference type="Pfam" id="PF00483">
    <property type="entry name" value="NTP_transferase"/>
    <property type="match status" value="1"/>
</dbReference>
<proteinExistence type="predicted"/>
<evidence type="ECO:0000259" key="1">
    <source>
        <dbReference type="Pfam" id="PF00483"/>
    </source>
</evidence>
<organism evidence="2 3">
    <name type="scientific">Syntrophorhabdus aromaticivorans</name>
    <dbReference type="NCBI Taxonomy" id="328301"/>
    <lineage>
        <taxon>Bacteria</taxon>
        <taxon>Pseudomonadati</taxon>
        <taxon>Thermodesulfobacteriota</taxon>
        <taxon>Syntrophorhabdia</taxon>
        <taxon>Syntrophorhabdales</taxon>
        <taxon>Syntrophorhabdaceae</taxon>
        <taxon>Syntrophorhabdus</taxon>
    </lineage>
</organism>
<evidence type="ECO:0000313" key="2">
    <source>
        <dbReference type="EMBL" id="NLW36570.1"/>
    </source>
</evidence>
<reference evidence="2" key="2">
    <citation type="submission" date="2020-01" db="EMBL/GenBank/DDBJ databases">
        <authorList>
            <person name="Campanaro S."/>
        </authorList>
    </citation>
    <scope>NUCLEOTIDE SEQUENCE</scope>
    <source>
        <strain evidence="2">AS06rmzACSIP_7</strain>
    </source>
</reference>
<dbReference type="Proteomes" id="UP000777265">
    <property type="component" value="Unassembled WGS sequence"/>
</dbReference>
<name>A0A971M663_9BACT</name>
<sequence>MKGRRFKTAFVFGAGLGTRLRPLTDRCPKPLLPIGGRPVITYGMDHLIEVGADRFIVNTHHCPEVYESMFPDRQWRGVPITFQYEPVLLDTAGGLKNVEDLLGEDSVLLCYNGDVIADFPLSRLLESHEENRPDATLVVRTNGTPLNVSMNEHGEICDLRNILGNPGVQSCLFTGIYAVETSFLRFLEAGRIESIIPAFLRRIMEKPGSIRGVVIDEGNWHDIGSLEAYKNLNTAMSAGERGTRGAQACREA</sequence>
<evidence type="ECO:0000313" key="3">
    <source>
        <dbReference type="Proteomes" id="UP000777265"/>
    </source>
</evidence>
<dbReference type="EMBL" id="JAAYEE010000268">
    <property type="protein sequence ID" value="NLW36570.1"/>
    <property type="molecule type" value="Genomic_DNA"/>
</dbReference>
<accession>A0A971M663</accession>
<comment type="caution">
    <text evidence="2">The sequence shown here is derived from an EMBL/GenBank/DDBJ whole genome shotgun (WGS) entry which is preliminary data.</text>
</comment>
<dbReference type="InterPro" id="IPR005835">
    <property type="entry name" value="NTP_transferase_dom"/>
</dbReference>
<dbReference type="AlphaFoldDB" id="A0A971M663"/>
<feature type="domain" description="Nucleotidyl transferase" evidence="1">
    <location>
        <begin position="10"/>
        <end position="235"/>
    </location>
</feature>
<dbReference type="InterPro" id="IPR029044">
    <property type="entry name" value="Nucleotide-diphossugar_trans"/>
</dbReference>
<gene>
    <name evidence="2" type="ORF">GXY80_14000</name>
</gene>
<reference evidence="2" key="1">
    <citation type="journal article" date="2020" name="Biotechnol. Biofuels">
        <title>New insights from the biogas microbiome by comprehensive genome-resolved metagenomics of nearly 1600 species originating from multiple anaerobic digesters.</title>
        <authorList>
            <person name="Campanaro S."/>
            <person name="Treu L."/>
            <person name="Rodriguez-R L.M."/>
            <person name="Kovalovszki A."/>
            <person name="Ziels R.M."/>
            <person name="Maus I."/>
            <person name="Zhu X."/>
            <person name="Kougias P.G."/>
            <person name="Basile A."/>
            <person name="Luo G."/>
            <person name="Schluter A."/>
            <person name="Konstantinidis K.T."/>
            <person name="Angelidaki I."/>
        </authorList>
    </citation>
    <scope>NUCLEOTIDE SEQUENCE</scope>
    <source>
        <strain evidence="2">AS06rmzACSIP_7</strain>
    </source>
</reference>
<dbReference type="PANTHER" id="PTHR22572">
    <property type="entry name" value="SUGAR-1-PHOSPHATE GUANYL TRANSFERASE"/>
    <property type="match status" value="1"/>
</dbReference>
<dbReference type="SUPFAM" id="SSF53448">
    <property type="entry name" value="Nucleotide-diphospho-sugar transferases"/>
    <property type="match status" value="1"/>
</dbReference>
<dbReference type="InterPro" id="IPR050486">
    <property type="entry name" value="Mannose-1P_guanyltransferase"/>
</dbReference>
<dbReference type="Gene3D" id="3.90.550.10">
    <property type="entry name" value="Spore Coat Polysaccharide Biosynthesis Protein SpsA, Chain A"/>
    <property type="match status" value="1"/>
</dbReference>
<protein>
    <submittedName>
        <fullName evidence="2">Nucleotidyltransferase family protein</fullName>
    </submittedName>
</protein>